<gene>
    <name evidence="7" type="ORF">D8Y22_17655</name>
</gene>
<dbReference type="InterPro" id="IPR019109">
    <property type="entry name" value="MamF_MmsF"/>
</dbReference>
<reference evidence="7 8" key="1">
    <citation type="submission" date="2018-10" db="EMBL/GenBank/DDBJ databases">
        <title>Natronolimnobius sp. XQ-INN 246 isolated from Inner Mongolia Autonomous Region of China.</title>
        <authorList>
            <person name="Xue Q."/>
        </authorList>
    </citation>
    <scope>NUCLEOTIDE SEQUENCE [LARGE SCALE GENOMIC DNA]</scope>
    <source>
        <strain evidence="7 8">XQ-INN 246</strain>
    </source>
</reference>
<feature type="region of interest" description="Disordered" evidence="5">
    <location>
        <begin position="1"/>
        <end position="20"/>
    </location>
</feature>
<comment type="subcellular location">
    <subcellularLocation>
        <location evidence="1">Membrane</location>
        <topology evidence="1">Multi-pass membrane protein</topology>
    </subcellularLocation>
</comment>
<evidence type="ECO:0000256" key="3">
    <source>
        <dbReference type="ARBA" id="ARBA00022989"/>
    </source>
</evidence>
<proteinExistence type="predicted"/>
<keyword evidence="2 6" id="KW-0812">Transmembrane</keyword>
<evidence type="ECO:0000313" key="7">
    <source>
        <dbReference type="EMBL" id="THE63638.1"/>
    </source>
</evidence>
<protein>
    <submittedName>
        <fullName evidence="7">DUF4870 domain-containing protein</fullName>
    </submittedName>
</protein>
<keyword evidence="3 6" id="KW-1133">Transmembrane helix</keyword>
<evidence type="ECO:0000256" key="6">
    <source>
        <dbReference type="SAM" id="Phobius"/>
    </source>
</evidence>
<dbReference type="EMBL" id="RBZW01000058">
    <property type="protein sequence ID" value="THE63638.1"/>
    <property type="molecule type" value="Genomic_DNA"/>
</dbReference>
<comment type="caution">
    <text evidence="7">The sequence shown here is derived from an EMBL/GenBank/DDBJ whole genome shotgun (WGS) entry which is preliminary data.</text>
</comment>
<keyword evidence="8" id="KW-1185">Reference proteome</keyword>
<dbReference type="Proteomes" id="UP000318864">
    <property type="component" value="Unassembled WGS sequence"/>
</dbReference>
<evidence type="ECO:0000256" key="5">
    <source>
        <dbReference type="SAM" id="MobiDB-lite"/>
    </source>
</evidence>
<evidence type="ECO:0000313" key="8">
    <source>
        <dbReference type="Proteomes" id="UP000318864"/>
    </source>
</evidence>
<feature type="compositionally biased region" description="Polar residues" evidence="5">
    <location>
        <begin position="8"/>
        <end position="17"/>
    </location>
</feature>
<feature type="transmembrane region" description="Helical" evidence="6">
    <location>
        <begin position="99"/>
        <end position="122"/>
    </location>
</feature>
<feature type="transmembrane region" description="Helical" evidence="6">
    <location>
        <begin position="27"/>
        <end position="51"/>
    </location>
</feature>
<feature type="transmembrane region" description="Helical" evidence="6">
    <location>
        <begin position="63"/>
        <end position="87"/>
    </location>
</feature>
<keyword evidence="4 6" id="KW-0472">Membrane</keyword>
<accession>A0A4S3TLY4</accession>
<dbReference type="AlphaFoldDB" id="A0A4S3TLY4"/>
<name>A0A4S3TLY4_9EURY</name>
<organism evidence="7 8">
    <name type="scientific">Salinadaptatus halalkaliphilus</name>
    <dbReference type="NCBI Taxonomy" id="2419781"/>
    <lineage>
        <taxon>Archaea</taxon>
        <taxon>Methanobacteriati</taxon>
        <taxon>Methanobacteriota</taxon>
        <taxon>Stenosarchaea group</taxon>
        <taxon>Halobacteria</taxon>
        <taxon>Halobacteriales</taxon>
        <taxon>Natrialbaceae</taxon>
        <taxon>Salinadaptatus</taxon>
    </lineage>
</organism>
<sequence>MSTEHDSTSAAESTTEPGPSLLTERPLLGIFVHLLGLLTSIVGPGVLYLVSSREFTRQNARNAFNWQLLLALSWTGVLVAMVGWILLAELPLVPDLLAIAMFLVIFLAMFGLIVLSFCNLLFPLVATGKAIFGSAWSYPLVPDFLAYLE</sequence>
<evidence type="ECO:0000256" key="2">
    <source>
        <dbReference type="ARBA" id="ARBA00022692"/>
    </source>
</evidence>
<dbReference type="OrthoDB" id="187449at2157"/>
<evidence type="ECO:0000256" key="1">
    <source>
        <dbReference type="ARBA" id="ARBA00004141"/>
    </source>
</evidence>
<dbReference type="Pfam" id="PF09685">
    <property type="entry name" value="MamF_MmsF"/>
    <property type="match status" value="1"/>
</dbReference>
<evidence type="ECO:0000256" key="4">
    <source>
        <dbReference type="ARBA" id="ARBA00023136"/>
    </source>
</evidence>
<dbReference type="RefSeq" id="WP_141465986.1">
    <property type="nucleotide sequence ID" value="NZ_RBZW01000058.1"/>
</dbReference>